<name>A0A0F9RM36_9ZZZZ</name>
<protein>
    <submittedName>
        <fullName evidence="1">Uncharacterized protein</fullName>
    </submittedName>
</protein>
<reference evidence="1" key="1">
    <citation type="journal article" date="2015" name="Nature">
        <title>Complex archaea that bridge the gap between prokaryotes and eukaryotes.</title>
        <authorList>
            <person name="Spang A."/>
            <person name="Saw J.H."/>
            <person name="Jorgensen S.L."/>
            <person name="Zaremba-Niedzwiedzka K."/>
            <person name="Martijn J."/>
            <person name="Lind A.E."/>
            <person name="van Eijk R."/>
            <person name="Schleper C."/>
            <person name="Guy L."/>
            <person name="Ettema T.J."/>
        </authorList>
    </citation>
    <scope>NUCLEOTIDE SEQUENCE</scope>
</reference>
<organism evidence="1">
    <name type="scientific">marine sediment metagenome</name>
    <dbReference type="NCBI Taxonomy" id="412755"/>
    <lineage>
        <taxon>unclassified sequences</taxon>
        <taxon>metagenomes</taxon>
        <taxon>ecological metagenomes</taxon>
    </lineage>
</organism>
<proteinExistence type="predicted"/>
<dbReference type="EMBL" id="LAZR01003438">
    <property type="protein sequence ID" value="KKN18323.1"/>
    <property type="molecule type" value="Genomic_DNA"/>
</dbReference>
<dbReference type="AlphaFoldDB" id="A0A0F9RM36"/>
<evidence type="ECO:0000313" key="1">
    <source>
        <dbReference type="EMBL" id="KKN18323.1"/>
    </source>
</evidence>
<sequence length="105" mass="11923">MSQNELSGLMTDAINQGNTKFLEDDGDRVILETTMEFDSEETAKAIYAEEDRGKYHLPALIDTLDEEASTGVYNYDSKQDIFADHMTQKGNKVILEWGLFYTSKD</sequence>
<accession>A0A0F9RM36</accession>
<comment type="caution">
    <text evidence="1">The sequence shown here is derived from an EMBL/GenBank/DDBJ whole genome shotgun (WGS) entry which is preliminary data.</text>
</comment>
<gene>
    <name evidence="1" type="ORF">LCGC14_0956880</name>
</gene>